<evidence type="ECO:0000313" key="1">
    <source>
        <dbReference type="EMBL" id="TFB85856.1"/>
    </source>
</evidence>
<dbReference type="Proteomes" id="UP000297608">
    <property type="component" value="Unassembled WGS sequence"/>
</dbReference>
<proteinExistence type="predicted"/>
<reference evidence="1 2" key="1">
    <citation type="submission" date="2019-03" db="EMBL/GenBank/DDBJ databases">
        <title>Genomics of glacier-inhabiting Cryobacterium strains.</title>
        <authorList>
            <person name="Liu Q."/>
            <person name="Xin Y.-H."/>
        </authorList>
    </citation>
    <scope>NUCLEOTIDE SEQUENCE [LARGE SCALE GENOMIC DNA]</scope>
    <source>
        <strain evidence="1 2">MDB2-B</strain>
    </source>
</reference>
<dbReference type="EMBL" id="SOFG01000016">
    <property type="protein sequence ID" value="TFB85856.1"/>
    <property type="molecule type" value="Genomic_DNA"/>
</dbReference>
<name>A0ABY2IAI1_9MICO</name>
<gene>
    <name evidence="1" type="ORF">E3O44_12705</name>
</gene>
<sequence length="142" mass="15487">MVSTIANMRTTVNELRAVQNTSTTALKTYLNQTPSAYDKSFTMSTYGQVVTFSVTFTGAIQTYPITSLIYQVFMNSMSNEVYPGSSTAAPTCPLVDIHQRPPSTGSKATVWDVKVTMNDSATETCFFKFFVQSTDNGGITVS</sequence>
<evidence type="ECO:0000313" key="2">
    <source>
        <dbReference type="Proteomes" id="UP000297608"/>
    </source>
</evidence>
<keyword evidence="2" id="KW-1185">Reference proteome</keyword>
<organism evidence="1 2">
    <name type="scientific">Cryobacterium algoricola</name>
    <dbReference type="NCBI Taxonomy" id="1259183"/>
    <lineage>
        <taxon>Bacteria</taxon>
        <taxon>Bacillati</taxon>
        <taxon>Actinomycetota</taxon>
        <taxon>Actinomycetes</taxon>
        <taxon>Micrococcales</taxon>
        <taxon>Microbacteriaceae</taxon>
        <taxon>Cryobacterium</taxon>
    </lineage>
</organism>
<comment type="caution">
    <text evidence="1">The sequence shown here is derived from an EMBL/GenBank/DDBJ whole genome shotgun (WGS) entry which is preliminary data.</text>
</comment>
<accession>A0ABY2IAI1</accession>
<protein>
    <submittedName>
        <fullName evidence="1">Uncharacterized protein</fullName>
    </submittedName>
</protein>